<dbReference type="InterPro" id="IPR013126">
    <property type="entry name" value="Hsp_70_fam"/>
</dbReference>
<evidence type="ECO:0000256" key="4">
    <source>
        <dbReference type="ARBA" id="ARBA00022824"/>
    </source>
</evidence>
<feature type="region of interest" description="Disordered" evidence="7">
    <location>
        <begin position="556"/>
        <end position="600"/>
    </location>
</feature>
<evidence type="ECO:0000256" key="8">
    <source>
        <dbReference type="SAM" id="SignalP"/>
    </source>
</evidence>
<sequence length="883" mass="97050">MGSVRFCFVLALVMLVAIAVPARGAVMSIDLGSEWVKVAVVNLKAGQSPIAIAINEMSKRKSPALVAFSNGERLLAEEAAGIVARYPERVYSGVREMLAKPKQAVQEQLEANHLPYNVVADSRGRASIRIHDGSASYSSEDFVAMLLTYARHLAEAHSKAVVKDAVILVPPYFGQAERQSLLDAAQIAGISVLSLVNEHSGAALQYGIDKDFTDGSRDVVFYDMGANSVYAAVVHFSAYPGKDRGKNVTFQQFQVTGVRWDPSIGGQTMEMRLVDYFADEFRNQTGTDIRNNPKAMAKLKKQVKRTKQILSANTEAPLSVEALHEDVDFRSSITREKFEEVCGDLWERALVPLQQVLADTGITLSQLHAVELIGGATRVPKLQAVLGAYVGKQGLDRHLDADEAVSLGAALQAANLSDGFKLNRKIGMVDGSTYGIVIEMDGATLESKDQKLLVPRMKKLPSKLFRSLKNQKQDFKCTLKYDETDVLPPSSASPVIAKYEISGVAEAAAKYASHNLSAPIKTNLHFSLSRSGLVHLDKAETVVEISEWVDVPVLESNSTSLPSNDTSEVEGIGQQSSETASGDANVTSATENVKPTMKQKLRKRTIRIPLKASTVNKGRLTESSLATSALQLEKLNLQDAEKRQTAEAKNSLESYIYATKDKLESLEDLEKVSSEQQRDALHVELGEVKDWLYTDGEHATAAEFTMRLQALESSAKPIFFRLQELTSRPSAVQEARTYLEDIKQVLQGWETRKPWLSAKSIEEVHTELKTVQGWLDTVELRQQKTPGDVEPAFTSDDVFARTEKIREQVSKLERIPKPKAEKPANTSNTDGGSSSDSSEKSTAEDEKLEEQHVEENGDSEPPEKKMKFQSQEEGVDQAGHDEL</sequence>
<evidence type="ECO:0008006" key="11">
    <source>
        <dbReference type="Google" id="ProtNLM"/>
    </source>
</evidence>
<evidence type="ECO:0000256" key="6">
    <source>
        <dbReference type="ARBA" id="ARBA00023186"/>
    </source>
</evidence>
<evidence type="ECO:0000256" key="2">
    <source>
        <dbReference type="ARBA" id="ARBA00022729"/>
    </source>
</evidence>
<evidence type="ECO:0000256" key="7">
    <source>
        <dbReference type="SAM" id="MobiDB-lite"/>
    </source>
</evidence>
<keyword evidence="2 8" id="KW-0732">Signal</keyword>
<dbReference type="Proteomes" id="UP001497444">
    <property type="component" value="Chromosome 12"/>
</dbReference>
<dbReference type="InterPro" id="IPR029047">
    <property type="entry name" value="HSP70_peptide-bd_sf"/>
</dbReference>
<gene>
    <name evidence="9" type="ORF">CSSPJE1EN1_LOCUS4743</name>
</gene>
<feature type="compositionally biased region" description="Low complexity" evidence="7">
    <location>
        <begin position="824"/>
        <end position="836"/>
    </location>
</feature>
<dbReference type="CDD" id="cd10230">
    <property type="entry name" value="ASKHA_NBD_HSP70_HYOU1"/>
    <property type="match status" value="1"/>
</dbReference>
<reference evidence="9" key="1">
    <citation type="submission" date="2024-02" db="EMBL/GenBank/DDBJ databases">
        <authorList>
            <consortium name="ELIXIR-Norway"/>
            <consortium name="Elixir Norway"/>
        </authorList>
    </citation>
    <scope>NUCLEOTIDE SEQUENCE</scope>
</reference>
<dbReference type="PANTHER" id="PTHR45639:SF3">
    <property type="entry name" value="HYPOXIA UP-REGULATED PROTEIN 1"/>
    <property type="match status" value="1"/>
</dbReference>
<keyword evidence="5" id="KW-0067">ATP-binding</keyword>
<keyword evidence="6" id="KW-0143">Chaperone</keyword>
<comment type="subcellular location">
    <subcellularLocation>
        <location evidence="1">Endoplasmic reticulum lumen</location>
    </subcellularLocation>
</comment>
<dbReference type="Gene3D" id="3.30.30.30">
    <property type="match status" value="1"/>
</dbReference>
<keyword evidence="3" id="KW-0547">Nucleotide-binding</keyword>
<dbReference type="SUPFAM" id="SSF53067">
    <property type="entry name" value="Actin-like ATPase domain"/>
    <property type="match status" value="2"/>
</dbReference>
<feature type="compositionally biased region" description="Polar residues" evidence="7">
    <location>
        <begin position="556"/>
        <end position="566"/>
    </location>
</feature>
<feature type="signal peptide" evidence="8">
    <location>
        <begin position="1"/>
        <end position="24"/>
    </location>
</feature>
<dbReference type="InterPro" id="IPR018181">
    <property type="entry name" value="Heat_shock_70_CS"/>
</dbReference>
<dbReference type="InterPro" id="IPR043129">
    <property type="entry name" value="ATPase_NBD"/>
</dbReference>
<dbReference type="PROSITE" id="PS01036">
    <property type="entry name" value="HSP70_3"/>
    <property type="match status" value="1"/>
</dbReference>
<feature type="compositionally biased region" description="Polar residues" evidence="7">
    <location>
        <begin position="573"/>
        <end position="593"/>
    </location>
</feature>
<protein>
    <recommendedName>
        <fullName evidence="11">Heat shock 70 kDa protein 17</fullName>
    </recommendedName>
</protein>
<feature type="region of interest" description="Disordered" evidence="7">
    <location>
        <begin position="809"/>
        <end position="883"/>
    </location>
</feature>
<name>A0ABP0VXM9_9BRYO</name>
<keyword evidence="10" id="KW-1185">Reference proteome</keyword>
<dbReference type="PANTHER" id="PTHR45639">
    <property type="entry name" value="HSC70CB, ISOFORM G-RELATED"/>
    <property type="match status" value="1"/>
</dbReference>
<dbReference type="Gene3D" id="3.90.640.10">
    <property type="entry name" value="Actin, Chain A, domain 4"/>
    <property type="match status" value="1"/>
</dbReference>
<dbReference type="Gene3D" id="1.20.1270.10">
    <property type="match status" value="1"/>
</dbReference>
<keyword evidence="4" id="KW-0256">Endoplasmic reticulum</keyword>
<dbReference type="PRINTS" id="PR00301">
    <property type="entry name" value="HEATSHOCK70"/>
</dbReference>
<dbReference type="InterPro" id="IPR029048">
    <property type="entry name" value="HSP70_C_sf"/>
</dbReference>
<dbReference type="SUPFAM" id="SSF100934">
    <property type="entry name" value="Heat shock protein 70kD (HSP70), C-terminal subdomain"/>
    <property type="match status" value="1"/>
</dbReference>
<accession>A0ABP0VXM9</accession>
<proteinExistence type="predicted"/>
<evidence type="ECO:0000256" key="1">
    <source>
        <dbReference type="ARBA" id="ARBA00004319"/>
    </source>
</evidence>
<dbReference type="Pfam" id="PF00012">
    <property type="entry name" value="HSP70"/>
    <property type="match status" value="1"/>
</dbReference>
<organism evidence="9 10">
    <name type="scientific">Sphagnum jensenii</name>
    <dbReference type="NCBI Taxonomy" id="128206"/>
    <lineage>
        <taxon>Eukaryota</taxon>
        <taxon>Viridiplantae</taxon>
        <taxon>Streptophyta</taxon>
        <taxon>Embryophyta</taxon>
        <taxon>Bryophyta</taxon>
        <taxon>Sphagnophytina</taxon>
        <taxon>Sphagnopsida</taxon>
        <taxon>Sphagnales</taxon>
        <taxon>Sphagnaceae</taxon>
        <taxon>Sphagnum</taxon>
    </lineage>
</organism>
<feature type="chain" id="PRO_5046688581" description="Heat shock 70 kDa protein 17" evidence="8">
    <location>
        <begin position="25"/>
        <end position="883"/>
    </location>
</feature>
<evidence type="ECO:0000313" key="9">
    <source>
        <dbReference type="EMBL" id="CAK9259265.1"/>
    </source>
</evidence>
<evidence type="ECO:0000256" key="3">
    <source>
        <dbReference type="ARBA" id="ARBA00022741"/>
    </source>
</evidence>
<dbReference type="Gene3D" id="2.60.34.10">
    <property type="entry name" value="Substrate Binding Domain Of DNAk, Chain A, domain 1"/>
    <property type="match status" value="1"/>
</dbReference>
<evidence type="ECO:0000256" key="5">
    <source>
        <dbReference type="ARBA" id="ARBA00022840"/>
    </source>
</evidence>
<dbReference type="Gene3D" id="3.30.420.40">
    <property type="match status" value="2"/>
</dbReference>
<feature type="compositionally biased region" description="Basic and acidic residues" evidence="7">
    <location>
        <begin position="809"/>
        <end position="822"/>
    </location>
</feature>
<dbReference type="EMBL" id="OZ020107">
    <property type="protein sequence ID" value="CAK9259265.1"/>
    <property type="molecule type" value="Genomic_DNA"/>
</dbReference>
<feature type="compositionally biased region" description="Basic and acidic residues" evidence="7">
    <location>
        <begin position="837"/>
        <end position="866"/>
    </location>
</feature>
<evidence type="ECO:0000313" key="10">
    <source>
        <dbReference type="Proteomes" id="UP001497444"/>
    </source>
</evidence>